<evidence type="ECO:0000256" key="8">
    <source>
        <dbReference type="ARBA" id="ARBA00022932"/>
    </source>
</evidence>
<accession>A0A6L2N999</accession>
<keyword evidence="9" id="KW-0233">DNA recombination</keyword>
<feature type="domain" description="Reverse transcriptase Ty1/copia-type" evidence="13">
    <location>
        <begin position="233"/>
        <end position="353"/>
    </location>
</feature>
<dbReference type="InterPro" id="IPR013103">
    <property type="entry name" value="RVT_2"/>
</dbReference>
<evidence type="ECO:0000256" key="3">
    <source>
        <dbReference type="ARBA" id="ARBA00022759"/>
    </source>
</evidence>
<reference evidence="15" key="1">
    <citation type="journal article" date="2019" name="Sci. Rep.">
        <title>Draft genome of Tanacetum cinerariifolium, the natural source of mosquito coil.</title>
        <authorList>
            <person name="Yamashiro T."/>
            <person name="Shiraishi A."/>
            <person name="Satake H."/>
            <person name="Nakayama K."/>
        </authorList>
    </citation>
    <scope>NUCLEOTIDE SEQUENCE</scope>
</reference>
<sequence length="871" mass="100137">MDSRSTSWNSRRWRTQDDLLKKIKIKIRKRFSVLIQLEAVNTACYVQNRVLVVKPHNKTLYERFHGRTPALSFMRPFRCPFIILNTKDHLGKFDGKADEGFFVGYSLNSKAFRVFNSRTRIVEENLHIRFNENTPNIVGSGPDWLFDIDALTRTINYEPIVVDQEKEDNVNSTNNVNAAGTYRVNAVGANTNNELLFDPEMPALEDISTFNFSSDQEHDDEMADMNNLDTTIQMDVKGVFLYGKIKEEVYVCQPPGFEDPDFSNKVYKVKKALYGLHQAPKAWYETLSTYLLDNGFHRGKIDKTLFIKRNKGDILLVQVYVDDIIVGSTKKELCNVFKKMIHEKFQKVLWENLHSFWDVKNAITPMETQKTLLKDKDGEEVDVHMVVGSVKWDFPLVNRQAKDWECGYYVMKWMHDFIMKYQNDNFPNTHMRLSIRRDNSLEMADTTASSLEAELDSGNINKAQYKATLNEPSFVGTSSGVNTPRSDEDSLKLKELMELCTNLQNKVLDLENTKTTQALEIDTLKRRVKKFEKKQISRTHKLKRLYNVGSTARVDSSDEASLGEDVSKQGRIIDDIDADEGITLVDETAEKQGRFNDQEDAKMLFDAADDLRGEEVFISQEVHLKEVNAAVAITTTATIDDITFAKALMEIKSAKPKADKVVIQEPEQDTTTITLTTTNAITITAASIRPKAKGLVIHEQEQAPTLTISSQQPSHVKKLLRCYKLRLMRKKDLQERERARQEQEANIALIEIWDDIQARVDTDYQLAQRLRKKEQTTKKSSTKEYHVYLFEKMKGWKPKSLKNKSFANIQELFDKAMKRVNTFVDYRTKLVVEISKEAEGKVTEGSSKRAGEKLKQENAKKQKMEDDKEST</sequence>
<keyword evidence="10" id="KW-0511">Multifunctional enzyme</keyword>
<evidence type="ECO:0000259" key="13">
    <source>
        <dbReference type="Pfam" id="PF07727"/>
    </source>
</evidence>
<proteinExistence type="predicted"/>
<keyword evidence="11" id="KW-0175">Coiled coil</keyword>
<keyword evidence="4" id="KW-0378">Hydrolase</keyword>
<dbReference type="PANTHER" id="PTHR42648">
    <property type="entry name" value="TRANSPOSASE, PUTATIVE-RELATED"/>
    <property type="match status" value="1"/>
</dbReference>
<evidence type="ECO:0000256" key="5">
    <source>
        <dbReference type="ARBA" id="ARBA00022842"/>
    </source>
</evidence>
<dbReference type="InterPro" id="IPR039537">
    <property type="entry name" value="Retrotran_Ty1/copia-like"/>
</dbReference>
<organism evidence="15">
    <name type="scientific">Tanacetum cinerariifolium</name>
    <name type="common">Dalmatian daisy</name>
    <name type="synonym">Chrysanthemum cinerariifolium</name>
    <dbReference type="NCBI Taxonomy" id="118510"/>
    <lineage>
        <taxon>Eukaryota</taxon>
        <taxon>Viridiplantae</taxon>
        <taxon>Streptophyta</taxon>
        <taxon>Embryophyta</taxon>
        <taxon>Tracheophyta</taxon>
        <taxon>Spermatophyta</taxon>
        <taxon>Magnoliopsida</taxon>
        <taxon>eudicotyledons</taxon>
        <taxon>Gunneridae</taxon>
        <taxon>Pentapetalae</taxon>
        <taxon>asterids</taxon>
        <taxon>campanulids</taxon>
        <taxon>Asterales</taxon>
        <taxon>Asteraceae</taxon>
        <taxon>Asteroideae</taxon>
        <taxon>Anthemideae</taxon>
        <taxon>Anthemidinae</taxon>
        <taxon>Tanacetum</taxon>
    </lineage>
</organism>
<evidence type="ECO:0000313" key="15">
    <source>
        <dbReference type="EMBL" id="GEU81134.1"/>
    </source>
</evidence>
<evidence type="ECO:0000256" key="2">
    <source>
        <dbReference type="ARBA" id="ARBA00022723"/>
    </source>
</evidence>
<dbReference type="InterPro" id="IPR043502">
    <property type="entry name" value="DNA/RNA_pol_sf"/>
</dbReference>
<evidence type="ECO:0000256" key="7">
    <source>
        <dbReference type="ARBA" id="ARBA00022918"/>
    </source>
</evidence>
<dbReference type="GO" id="GO:0016787">
    <property type="term" value="F:hydrolase activity"/>
    <property type="evidence" value="ECO:0007669"/>
    <property type="project" value="UniProtKB-KW"/>
</dbReference>
<dbReference type="PANTHER" id="PTHR42648:SF11">
    <property type="entry name" value="TRANSPOSON TY4-P GAG-POL POLYPROTEIN"/>
    <property type="match status" value="1"/>
</dbReference>
<evidence type="ECO:0000256" key="1">
    <source>
        <dbReference type="ARBA" id="ARBA00022722"/>
    </source>
</evidence>
<comment type="caution">
    <text evidence="15">The sequence shown here is derived from an EMBL/GenBank/DDBJ whole genome shotgun (WGS) entry which is preliminary data.</text>
</comment>
<dbReference type="Pfam" id="PF25597">
    <property type="entry name" value="SH3_retrovirus"/>
    <property type="match status" value="1"/>
</dbReference>
<evidence type="ECO:0000256" key="4">
    <source>
        <dbReference type="ARBA" id="ARBA00022801"/>
    </source>
</evidence>
<dbReference type="EMBL" id="BKCJ010008216">
    <property type="protein sequence ID" value="GEU81134.1"/>
    <property type="molecule type" value="Genomic_DNA"/>
</dbReference>
<protein>
    <submittedName>
        <fullName evidence="15">Ribonuclease H-like domain-containing protein</fullName>
    </submittedName>
</protein>
<keyword evidence="3" id="KW-0255">Endonuclease</keyword>
<evidence type="ECO:0000259" key="14">
    <source>
        <dbReference type="Pfam" id="PF25597"/>
    </source>
</evidence>
<feature type="region of interest" description="Disordered" evidence="12">
    <location>
        <begin position="838"/>
        <end position="871"/>
    </location>
</feature>
<dbReference type="GO" id="GO:0004519">
    <property type="term" value="F:endonuclease activity"/>
    <property type="evidence" value="ECO:0007669"/>
    <property type="project" value="UniProtKB-KW"/>
</dbReference>
<feature type="coiled-coil region" evidence="11">
    <location>
        <begin position="724"/>
        <end position="751"/>
    </location>
</feature>
<evidence type="ECO:0000256" key="10">
    <source>
        <dbReference type="ARBA" id="ARBA00023268"/>
    </source>
</evidence>
<keyword evidence="6" id="KW-0229">DNA integration</keyword>
<keyword evidence="8" id="KW-0239">DNA-directed DNA polymerase</keyword>
<keyword evidence="1" id="KW-0540">Nuclease</keyword>
<dbReference type="InterPro" id="IPR057670">
    <property type="entry name" value="SH3_retrovirus"/>
</dbReference>
<name>A0A6L2N999_TANCI</name>
<keyword evidence="5" id="KW-0460">Magnesium</keyword>
<feature type="domain" description="Retroviral polymerase SH3-like" evidence="14">
    <location>
        <begin position="79"/>
        <end position="134"/>
    </location>
</feature>
<dbReference type="SUPFAM" id="SSF56672">
    <property type="entry name" value="DNA/RNA polymerases"/>
    <property type="match status" value="1"/>
</dbReference>
<gene>
    <name evidence="15" type="ORF">Tci_053112</name>
</gene>
<dbReference type="GO" id="GO:0015074">
    <property type="term" value="P:DNA integration"/>
    <property type="evidence" value="ECO:0007669"/>
    <property type="project" value="UniProtKB-KW"/>
</dbReference>
<evidence type="ECO:0000256" key="11">
    <source>
        <dbReference type="SAM" id="Coils"/>
    </source>
</evidence>
<keyword evidence="2" id="KW-0479">Metal-binding</keyword>
<evidence type="ECO:0000256" key="12">
    <source>
        <dbReference type="SAM" id="MobiDB-lite"/>
    </source>
</evidence>
<dbReference type="GO" id="GO:0006310">
    <property type="term" value="P:DNA recombination"/>
    <property type="evidence" value="ECO:0007669"/>
    <property type="project" value="UniProtKB-KW"/>
</dbReference>
<dbReference type="GO" id="GO:0046872">
    <property type="term" value="F:metal ion binding"/>
    <property type="evidence" value="ECO:0007669"/>
    <property type="project" value="UniProtKB-KW"/>
</dbReference>
<dbReference type="GO" id="GO:0003964">
    <property type="term" value="F:RNA-directed DNA polymerase activity"/>
    <property type="evidence" value="ECO:0007669"/>
    <property type="project" value="UniProtKB-KW"/>
</dbReference>
<evidence type="ECO:0000256" key="6">
    <source>
        <dbReference type="ARBA" id="ARBA00022908"/>
    </source>
</evidence>
<keyword evidence="8" id="KW-0548">Nucleotidyltransferase</keyword>
<dbReference type="Pfam" id="PF07727">
    <property type="entry name" value="RVT_2"/>
    <property type="match status" value="1"/>
</dbReference>
<dbReference type="GO" id="GO:0003887">
    <property type="term" value="F:DNA-directed DNA polymerase activity"/>
    <property type="evidence" value="ECO:0007669"/>
    <property type="project" value="UniProtKB-KW"/>
</dbReference>
<keyword evidence="7" id="KW-0695">RNA-directed DNA polymerase</keyword>
<dbReference type="AlphaFoldDB" id="A0A6L2N999"/>
<evidence type="ECO:0000256" key="9">
    <source>
        <dbReference type="ARBA" id="ARBA00023172"/>
    </source>
</evidence>
<keyword evidence="8" id="KW-0808">Transferase</keyword>